<dbReference type="Proteomes" id="UP000193719">
    <property type="component" value="Unassembled WGS sequence"/>
</dbReference>
<sequence>MTNCPYNIHYKAYQSLEPCTSVYLKQKWDKTDYEKYVKRVLNTEYVIDDSPPYAYQHITQIKNKENKSKTNSKKQLIILNQYDYNLKKAVEEQYKKDQLNIMNQNLLQKLKYMARESNYGKDKLLKENKEHDRLLKSISKYPPPHTQIIKHNKKKTTKTTTTTTRNVKSTKVGSISSQKKYIKTVPKKKEPKTKGICNYSNNIIKSTNKEMKKDKKSSKKKSTIKKNIKYKIKSVDSRSGSGSYSDSDSSSSSSNYYNKNNHSRNSSYDSSSSLISNDPRYYEELNTKMELISLNGNDFPEYKQIKERFDRLYDLPPKSTLPIFEKASTGFGDDNESIVEIKNKLLNETKLIQNRQSLQELDFTYLNI</sequence>
<accession>A0A1Y1VKY4</accession>
<dbReference type="EMBL" id="MCFH01000004">
    <property type="protein sequence ID" value="ORX58546.1"/>
    <property type="molecule type" value="Genomic_DNA"/>
</dbReference>
<proteinExistence type="predicted"/>
<keyword evidence="3" id="KW-1185">Reference proteome</keyword>
<dbReference type="OrthoDB" id="2163395at2759"/>
<evidence type="ECO:0000313" key="2">
    <source>
        <dbReference type="EMBL" id="ORX58546.1"/>
    </source>
</evidence>
<evidence type="ECO:0000256" key="1">
    <source>
        <dbReference type="SAM" id="MobiDB-lite"/>
    </source>
</evidence>
<reference evidence="2" key="2">
    <citation type="submission" date="2016-08" db="EMBL/GenBank/DDBJ databases">
        <title>Pervasive Adenine N6-methylation of Active Genes in Fungi.</title>
        <authorList>
            <consortium name="DOE Joint Genome Institute"/>
            <person name="Mondo S.J."/>
            <person name="Dannebaum R.O."/>
            <person name="Kuo R.C."/>
            <person name="Labutti K."/>
            <person name="Haridas S."/>
            <person name="Kuo A."/>
            <person name="Salamov A."/>
            <person name="Ahrendt S.R."/>
            <person name="Lipzen A."/>
            <person name="Sullivan W."/>
            <person name="Andreopoulos W.B."/>
            <person name="Clum A."/>
            <person name="Lindquist E."/>
            <person name="Daum C."/>
            <person name="Ramamoorthy G.K."/>
            <person name="Gryganskyi A."/>
            <person name="Culley D."/>
            <person name="Magnuson J.K."/>
            <person name="James T.Y."/>
            <person name="O'Malley M.A."/>
            <person name="Stajich J.E."/>
            <person name="Spatafora J.W."/>
            <person name="Visel A."/>
            <person name="Grigoriev I.V."/>
        </authorList>
    </citation>
    <scope>NUCLEOTIDE SEQUENCE [LARGE SCALE GENOMIC DNA]</scope>
    <source>
        <strain evidence="2">Finn</strain>
    </source>
</reference>
<dbReference type="AlphaFoldDB" id="A0A1Y1VKY4"/>
<feature type="compositionally biased region" description="Basic residues" evidence="1">
    <location>
        <begin position="214"/>
        <end position="232"/>
    </location>
</feature>
<organism evidence="2 3">
    <name type="scientific">Piromyces finnis</name>
    <dbReference type="NCBI Taxonomy" id="1754191"/>
    <lineage>
        <taxon>Eukaryota</taxon>
        <taxon>Fungi</taxon>
        <taxon>Fungi incertae sedis</taxon>
        <taxon>Chytridiomycota</taxon>
        <taxon>Chytridiomycota incertae sedis</taxon>
        <taxon>Neocallimastigomycetes</taxon>
        <taxon>Neocallimastigales</taxon>
        <taxon>Neocallimastigaceae</taxon>
        <taxon>Piromyces</taxon>
    </lineage>
</organism>
<feature type="compositionally biased region" description="Low complexity" evidence="1">
    <location>
        <begin position="237"/>
        <end position="274"/>
    </location>
</feature>
<feature type="region of interest" description="Disordered" evidence="1">
    <location>
        <begin position="152"/>
        <end position="177"/>
    </location>
</feature>
<feature type="compositionally biased region" description="Polar residues" evidence="1">
    <location>
        <begin position="165"/>
        <end position="177"/>
    </location>
</feature>
<feature type="region of interest" description="Disordered" evidence="1">
    <location>
        <begin position="207"/>
        <end position="274"/>
    </location>
</feature>
<evidence type="ECO:0000313" key="3">
    <source>
        <dbReference type="Proteomes" id="UP000193719"/>
    </source>
</evidence>
<gene>
    <name evidence="2" type="ORF">BCR36DRAFT_580159</name>
</gene>
<name>A0A1Y1VKY4_9FUNG</name>
<reference evidence="2" key="1">
    <citation type="submission" date="2016-08" db="EMBL/GenBank/DDBJ databases">
        <title>Genomes of anaerobic fungi encode conserved fungal cellulosomes for biomass hydrolysis.</title>
        <authorList>
            <consortium name="DOE Joint Genome Institute"/>
            <person name="Haitjema C.H."/>
            <person name="Gilmore S.P."/>
            <person name="Henske J.K."/>
            <person name="Solomon K.V."/>
            <person name="De Groot R."/>
            <person name="Kuo A."/>
            <person name="Mondo S.J."/>
            <person name="Salamov A.A."/>
            <person name="Labutti K."/>
            <person name="Zhao Z."/>
            <person name="Chiniquy J."/>
            <person name="Barry K."/>
            <person name="Brewer H.M."/>
            <person name="Purvine S.O."/>
            <person name="Wright A.T."/>
            <person name="Boxma B."/>
            <person name="Van Alen T."/>
            <person name="Hackstein J.H."/>
            <person name="Baker S.E."/>
            <person name="Grigoriev I.V."/>
            <person name="O'Malley M.A."/>
        </authorList>
    </citation>
    <scope>NUCLEOTIDE SEQUENCE [LARGE SCALE GENOMIC DNA]</scope>
    <source>
        <strain evidence="2">Finn</strain>
    </source>
</reference>
<protein>
    <submittedName>
        <fullName evidence="2">Uncharacterized protein</fullName>
    </submittedName>
</protein>
<comment type="caution">
    <text evidence="2">The sequence shown here is derived from an EMBL/GenBank/DDBJ whole genome shotgun (WGS) entry which is preliminary data.</text>
</comment>